<sequence>MIADGLGALQVRQDGVAAGLFYNPDENPAHAGLEIKEGASYFPLEAGFDQTPGRTRVSGPVLADQGATKSLTSVYTVGPNLRVTELITYTNGVPQVNVRYGIENVSLTPTSLRAGALADLYVGSNDSGNGAIAGVSPRFVGGREERTGFVYGLQEVTPWRAFQEGDYEAVFGNFAANGLDNTIDSAAPDNGVGVEFALDALQPGERRDVDVRWLLAAPAPPGTVSPTAPGGNGNPGAAAPLIEQLPPPVKGKTVNVSVRKGRIFIKIPPSKKFVELKGAMQIPLGATIDATKGRVNLVSTTAKPGETQLAWFYDGIFKIGQTSGAQPITDLTLAETLAKCPKAKAKGKKATAAAKKKKSRKLWGEGKGAFRTTGKYSSATVRGTKWLVTDRCDGTLTQVKQGSVLVRDFKRKRNVLVKAGKKYLARR</sequence>
<name>A0A660LAH6_9ACTN</name>
<comment type="caution">
    <text evidence="1">The sequence shown here is derived from an EMBL/GenBank/DDBJ whole genome shotgun (WGS) entry which is preliminary data.</text>
</comment>
<dbReference type="AlphaFoldDB" id="A0A660LAH6"/>
<organism evidence="1 2">
    <name type="scientific">Solirubrobacter pauli</name>
    <dbReference type="NCBI Taxonomy" id="166793"/>
    <lineage>
        <taxon>Bacteria</taxon>
        <taxon>Bacillati</taxon>
        <taxon>Actinomycetota</taxon>
        <taxon>Thermoleophilia</taxon>
        <taxon>Solirubrobacterales</taxon>
        <taxon>Solirubrobacteraceae</taxon>
        <taxon>Solirubrobacter</taxon>
    </lineage>
</organism>
<protein>
    <submittedName>
        <fullName evidence="1">Uncharacterized protein</fullName>
    </submittedName>
</protein>
<dbReference type="Proteomes" id="UP000278962">
    <property type="component" value="Unassembled WGS sequence"/>
</dbReference>
<proteinExistence type="predicted"/>
<evidence type="ECO:0000313" key="1">
    <source>
        <dbReference type="EMBL" id="RKQ91569.1"/>
    </source>
</evidence>
<gene>
    <name evidence="1" type="ORF">C8N24_1392</name>
</gene>
<dbReference type="EMBL" id="RBIL01000001">
    <property type="protein sequence ID" value="RKQ91569.1"/>
    <property type="molecule type" value="Genomic_DNA"/>
</dbReference>
<reference evidence="1 2" key="1">
    <citation type="submission" date="2018-10" db="EMBL/GenBank/DDBJ databases">
        <title>Genomic Encyclopedia of Archaeal and Bacterial Type Strains, Phase II (KMG-II): from individual species to whole genera.</title>
        <authorList>
            <person name="Goeker M."/>
        </authorList>
    </citation>
    <scope>NUCLEOTIDE SEQUENCE [LARGE SCALE GENOMIC DNA]</scope>
    <source>
        <strain evidence="1 2">DSM 14954</strain>
    </source>
</reference>
<evidence type="ECO:0000313" key="2">
    <source>
        <dbReference type="Proteomes" id="UP000278962"/>
    </source>
</evidence>
<keyword evidence="2" id="KW-1185">Reference proteome</keyword>
<accession>A0A660LAH6</accession>